<dbReference type="EMBL" id="BART01034778">
    <property type="protein sequence ID" value="GAH07606.1"/>
    <property type="molecule type" value="Genomic_DNA"/>
</dbReference>
<sequence>EVRAVYVGPDNRVWYQLCHPARRENLEVVRRIIEREFDKKSPQLFGARPTLFEPSGRVWFRTHSGRALLGYDGKQWIERHAKEDHYFTGNCPNHGRVYRNGYNLFLNGVAFFSESHGILCFDAGNWSYQQMTEILPGERGTINYPVLIPEPDGKGVIAFLKVKEDFILWRWRKGAWEEISLPDAIKPEVVSTVAPRRNGIWVFTK</sequence>
<accession>X1CH28</accession>
<protein>
    <submittedName>
        <fullName evidence="1">Uncharacterized protein</fullName>
    </submittedName>
</protein>
<organism evidence="1">
    <name type="scientific">marine sediment metagenome</name>
    <dbReference type="NCBI Taxonomy" id="412755"/>
    <lineage>
        <taxon>unclassified sequences</taxon>
        <taxon>metagenomes</taxon>
        <taxon>ecological metagenomes</taxon>
    </lineage>
</organism>
<feature type="non-terminal residue" evidence="1">
    <location>
        <position position="1"/>
    </location>
</feature>
<name>X1CH28_9ZZZZ</name>
<gene>
    <name evidence="1" type="ORF">S01H4_59329</name>
</gene>
<dbReference type="AlphaFoldDB" id="X1CH28"/>
<reference evidence="1" key="1">
    <citation type="journal article" date="2014" name="Front. Microbiol.">
        <title>High frequency of phylogenetically diverse reductive dehalogenase-homologous genes in deep subseafloor sedimentary metagenomes.</title>
        <authorList>
            <person name="Kawai M."/>
            <person name="Futagami T."/>
            <person name="Toyoda A."/>
            <person name="Takaki Y."/>
            <person name="Nishi S."/>
            <person name="Hori S."/>
            <person name="Arai W."/>
            <person name="Tsubouchi T."/>
            <person name="Morono Y."/>
            <person name="Uchiyama I."/>
            <person name="Ito T."/>
            <person name="Fujiyama A."/>
            <person name="Inagaki F."/>
            <person name="Takami H."/>
        </authorList>
    </citation>
    <scope>NUCLEOTIDE SEQUENCE</scope>
    <source>
        <strain evidence="1">Expedition CK06-06</strain>
    </source>
</reference>
<evidence type="ECO:0000313" key="1">
    <source>
        <dbReference type="EMBL" id="GAH07606.1"/>
    </source>
</evidence>
<feature type="non-terminal residue" evidence="1">
    <location>
        <position position="205"/>
    </location>
</feature>
<comment type="caution">
    <text evidence="1">The sequence shown here is derived from an EMBL/GenBank/DDBJ whole genome shotgun (WGS) entry which is preliminary data.</text>
</comment>
<proteinExistence type="predicted"/>